<evidence type="ECO:0000259" key="2">
    <source>
        <dbReference type="Pfam" id="PF02557"/>
    </source>
</evidence>
<dbReference type="Pfam" id="PF02557">
    <property type="entry name" value="VanY"/>
    <property type="match status" value="1"/>
</dbReference>
<evidence type="ECO:0000256" key="1">
    <source>
        <dbReference type="SAM" id="SignalP"/>
    </source>
</evidence>
<dbReference type="CDD" id="cd14852">
    <property type="entry name" value="LD-carboxypeptidase"/>
    <property type="match status" value="1"/>
</dbReference>
<reference evidence="3" key="2">
    <citation type="submission" date="2023-01" db="EMBL/GenBank/DDBJ databases">
        <authorList>
            <person name="Sun Q."/>
            <person name="Evtushenko L."/>
        </authorList>
    </citation>
    <scope>NUCLEOTIDE SEQUENCE</scope>
    <source>
        <strain evidence="3">VKM Ac-1940</strain>
    </source>
</reference>
<feature type="chain" id="PRO_5040963379" description="D-alanyl-D-alanine carboxypeptidase-like core domain-containing protein" evidence="1">
    <location>
        <begin position="26"/>
        <end position="547"/>
    </location>
</feature>
<dbReference type="EMBL" id="BSER01000011">
    <property type="protein sequence ID" value="GLJ96427.1"/>
    <property type="molecule type" value="Genomic_DNA"/>
</dbReference>
<dbReference type="Proteomes" id="UP001142291">
    <property type="component" value="Unassembled WGS sequence"/>
</dbReference>
<keyword evidence="1" id="KW-0732">Signal</keyword>
<evidence type="ECO:0000313" key="4">
    <source>
        <dbReference type="Proteomes" id="UP001142291"/>
    </source>
</evidence>
<reference evidence="3" key="1">
    <citation type="journal article" date="2014" name="Int. J. Syst. Evol. Microbiol.">
        <title>Complete genome sequence of Corynebacterium casei LMG S-19264T (=DSM 44701T), isolated from a smear-ripened cheese.</title>
        <authorList>
            <consortium name="US DOE Joint Genome Institute (JGI-PGF)"/>
            <person name="Walter F."/>
            <person name="Albersmeier A."/>
            <person name="Kalinowski J."/>
            <person name="Ruckert C."/>
        </authorList>
    </citation>
    <scope>NUCLEOTIDE SEQUENCE</scope>
    <source>
        <strain evidence="3">VKM Ac-1940</strain>
    </source>
</reference>
<proteinExistence type="predicted"/>
<dbReference type="AlphaFoldDB" id="A0A9W6HNG7"/>
<dbReference type="GO" id="GO:0008233">
    <property type="term" value="F:peptidase activity"/>
    <property type="evidence" value="ECO:0007669"/>
    <property type="project" value="InterPro"/>
</dbReference>
<comment type="caution">
    <text evidence="3">The sequence shown here is derived from an EMBL/GenBank/DDBJ whole genome shotgun (WGS) entry which is preliminary data.</text>
</comment>
<feature type="domain" description="D-alanyl-D-alanine carboxypeptidase-like core" evidence="2">
    <location>
        <begin position="393"/>
        <end position="520"/>
    </location>
</feature>
<dbReference type="InterPro" id="IPR052179">
    <property type="entry name" value="DD-CPase-like"/>
</dbReference>
<dbReference type="Gene3D" id="3.30.1380.10">
    <property type="match status" value="1"/>
</dbReference>
<name>A0A9W6HNG7_9MICO</name>
<accession>A0A9W6HNG7</accession>
<feature type="signal peptide" evidence="1">
    <location>
        <begin position="1"/>
        <end position="25"/>
    </location>
</feature>
<keyword evidence="4" id="KW-1185">Reference proteome</keyword>
<dbReference type="InterPro" id="IPR003709">
    <property type="entry name" value="VanY-like_core_dom"/>
</dbReference>
<sequence length="547" mass="57373">MMVSLWVAAVLVAASWIAFPGPASAAVDESPQGDVSVVVADDGLVQVVGWAFDRSDFGRDVRTVITVNGLTFSTTTAWRPSPYLWPYGVAGQHAFWTAFRLAPGQYDVCVTWTNVGPGSDTSAPCSTVVVSDARSASSPQGDLSVVVDDANARLIVLGWAFDHSDLYASIGVDVFVDGVSRGTWTASGASPYLAPYGVPGSHAFFGAVGIGSGGHRVCVVARDRPPGGDAIIGCRDVTASVITYDPEGALRVSMNGNGSINVTGYAFDRSDLGSPIQVGVFQSGTLTAAPVASAASPEMAPYGLGNRGVDVRLPPITRSAPISVCVIGLNIGTGSNQWLVCTDVDPRGTRPVDDQTSAGSLTVLVNKRTPLNPRQYAPPLWPMSALGLGGGEMLRPEAAVAMRDLAGEAGRWGIPLAATSGYRSFTSQAAIHDRFVRQLGRDAAEAISARPGYSEHQTGLAIDVSSPGAGCDLVECFGSTAAGRFVADHAWQFGFIVRYPQGYTGITGYDYEPWHLRYVGRDVAREMHDGGVATYEQYLGLPAAPGY</sequence>
<organism evidence="3 4">
    <name type="scientific">Microbacterium dextranolyticum</name>
    <dbReference type="NCBI Taxonomy" id="36806"/>
    <lineage>
        <taxon>Bacteria</taxon>
        <taxon>Bacillati</taxon>
        <taxon>Actinomycetota</taxon>
        <taxon>Actinomycetes</taxon>
        <taxon>Micrococcales</taxon>
        <taxon>Microbacteriaceae</taxon>
        <taxon>Microbacterium</taxon>
    </lineage>
</organism>
<dbReference type="SUPFAM" id="SSF55166">
    <property type="entry name" value="Hedgehog/DD-peptidase"/>
    <property type="match status" value="1"/>
</dbReference>
<dbReference type="PANTHER" id="PTHR34385:SF1">
    <property type="entry name" value="PEPTIDOGLYCAN L-ALANYL-D-GLUTAMATE ENDOPEPTIDASE CWLK"/>
    <property type="match status" value="1"/>
</dbReference>
<dbReference type="PANTHER" id="PTHR34385">
    <property type="entry name" value="D-ALANYL-D-ALANINE CARBOXYPEPTIDASE"/>
    <property type="match status" value="1"/>
</dbReference>
<dbReference type="InterPro" id="IPR058193">
    <property type="entry name" value="VanY/YodJ_core_dom"/>
</dbReference>
<evidence type="ECO:0000313" key="3">
    <source>
        <dbReference type="EMBL" id="GLJ96427.1"/>
    </source>
</evidence>
<dbReference type="GO" id="GO:0006508">
    <property type="term" value="P:proteolysis"/>
    <property type="evidence" value="ECO:0007669"/>
    <property type="project" value="InterPro"/>
</dbReference>
<protein>
    <recommendedName>
        <fullName evidence="2">D-alanyl-D-alanine carboxypeptidase-like core domain-containing protein</fullName>
    </recommendedName>
</protein>
<gene>
    <name evidence="3" type="ORF">GCM10017591_24900</name>
</gene>
<dbReference type="InterPro" id="IPR009045">
    <property type="entry name" value="Zn_M74/Hedgehog-like"/>
</dbReference>